<proteinExistence type="predicted"/>
<dbReference type="SUPFAM" id="SSF46689">
    <property type="entry name" value="Homeodomain-like"/>
    <property type="match status" value="1"/>
</dbReference>
<organism evidence="6 7">
    <name type="scientific">Mycobacterium simiae</name>
    <name type="common">Mycobacterium habana</name>
    <dbReference type="NCBI Taxonomy" id="1784"/>
    <lineage>
        <taxon>Bacteria</taxon>
        <taxon>Bacillati</taxon>
        <taxon>Actinomycetota</taxon>
        <taxon>Actinomycetes</taxon>
        <taxon>Mycobacteriales</taxon>
        <taxon>Mycobacteriaceae</taxon>
        <taxon>Mycobacterium</taxon>
        <taxon>Mycobacterium simiae complex</taxon>
    </lineage>
</organism>
<name>A0A5B1BW11_MYCSI</name>
<keyword evidence="7" id="KW-1185">Reference proteome</keyword>
<dbReference type="Proteomes" id="UP000324701">
    <property type="component" value="Unassembled WGS sequence"/>
</dbReference>
<evidence type="ECO:0000256" key="3">
    <source>
        <dbReference type="ARBA" id="ARBA00023163"/>
    </source>
</evidence>
<gene>
    <name evidence="6" type="ORF">F0Q45_05030</name>
</gene>
<dbReference type="PANTHER" id="PTHR30055:SF234">
    <property type="entry name" value="HTH-TYPE TRANSCRIPTIONAL REGULATOR BETI"/>
    <property type="match status" value="1"/>
</dbReference>
<dbReference type="GO" id="GO:0000976">
    <property type="term" value="F:transcription cis-regulatory region binding"/>
    <property type="evidence" value="ECO:0007669"/>
    <property type="project" value="TreeGrafter"/>
</dbReference>
<keyword evidence="2 4" id="KW-0238">DNA-binding</keyword>
<dbReference type="PRINTS" id="PR00455">
    <property type="entry name" value="HTHTETR"/>
</dbReference>
<dbReference type="GO" id="GO:0003700">
    <property type="term" value="F:DNA-binding transcription factor activity"/>
    <property type="evidence" value="ECO:0007669"/>
    <property type="project" value="TreeGrafter"/>
</dbReference>
<dbReference type="PANTHER" id="PTHR30055">
    <property type="entry name" value="HTH-TYPE TRANSCRIPTIONAL REGULATOR RUTR"/>
    <property type="match status" value="1"/>
</dbReference>
<dbReference type="Pfam" id="PF00440">
    <property type="entry name" value="TetR_N"/>
    <property type="match status" value="1"/>
</dbReference>
<dbReference type="InterPro" id="IPR009057">
    <property type="entry name" value="Homeodomain-like_sf"/>
</dbReference>
<evidence type="ECO:0000256" key="4">
    <source>
        <dbReference type="PROSITE-ProRule" id="PRU00335"/>
    </source>
</evidence>
<reference evidence="6 7" key="1">
    <citation type="submission" date="2019-09" db="EMBL/GenBank/DDBJ databases">
        <title>Report of infection by Mycobacterium simiae a patient suffering from pulmonary tuberculosis.</title>
        <authorList>
            <person name="Mohanty P.S."/>
            <person name="Bansal A.K."/>
            <person name="Singh H."/>
            <person name="Sharma S."/>
            <person name="Patil S.A."/>
            <person name="Upadhaya P."/>
            <person name="Singh P.K."/>
            <person name="Kumar D."/>
            <person name="Kumar S."/>
            <person name="Singh R.K."/>
            <person name="Chaudhary B."/>
        </authorList>
    </citation>
    <scope>NUCLEOTIDE SEQUENCE [LARGE SCALE GENOMIC DNA]</scope>
    <source>
        <strain evidence="6 7">JAL-560-SIM</strain>
    </source>
</reference>
<keyword evidence="3" id="KW-0804">Transcription</keyword>
<dbReference type="EMBL" id="VTZN01000017">
    <property type="protein sequence ID" value="KAA1251339.1"/>
    <property type="molecule type" value="Genomic_DNA"/>
</dbReference>
<comment type="caution">
    <text evidence="6">The sequence shown here is derived from an EMBL/GenBank/DDBJ whole genome shotgun (WGS) entry which is preliminary data.</text>
</comment>
<feature type="DNA-binding region" description="H-T-H motif" evidence="4">
    <location>
        <begin position="34"/>
        <end position="53"/>
    </location>
</feature>
<dbReference type="Gene3D" id="1.10.10.60">
    <property type="entry name" value="Homeodomain-like"/>
    <property type="match status" value="1"/>
</dbReference>
<keyword evidence="1" id="KW-0805">Transcription regulation</keyword>
<evidence type="ECO:0000313" key="7">
    <source>
        <dbReference type="Proteomes" id="UP000324701"/>
    </source>
</evidence>
<dbReference type="AlphaFoldDB" id="A0A5B1BW11"/>
<evidence type="ECO:0000313" key="6">
    <source>
        <dbReference type="EMBL" id="KAA1251339.1"/>
    </source>
</evidence>
<dbReference type="OrthoDB" id="3682047at2"/>
<feature type="domain" description="HTH tetR-type" evidence="5">
    <location>
        <begin position="11"/>
        <end position="71"/>
    </location>
</feature>
<protein>
    <submittedName>
        <fullName evidence="6">TetR/AcrR family transcriptional regulator</fullName>
    </submittedName>
</protein>
<evidence type="ECO:0000256" key="1">
    <source>
        <dbReference type="ARBA" id="ARBA00023015"/>
    </source>
</evidence>
<sequence>MRNTVTVTNGRTTREAILAAALADFATFGYRRTSIESIARRADVSRATVYLHYRGKEDIFCAVVSTLHDEHLAAMRAAAEDPDIDIHTRLIRLLQARFQRFVELMASSNNAAELYDVHNKTCGDITEEATRRADKIFAAALRRAVAAGDIDLTRSGLTISQLAGVLTDCASGAKGENPAAIPTTEFTARLTRSVRAILSGVGSRGA</sequence>
<evidence type="ECO:0000256" key="2">
    <source>
        <dbReference type="ARBA" id="ARBA00023125"/>
    </source>
</evidence>
<accession>A0A5B1BW11</accession>
<dbReference type="PROSITE" id="PS50977">
    <property type="entry name" value="HTH_TETR_2"/>
    <property type="match status" value="1"/>
</dbReference>
<dbReference type="Gene3D" id="1.10.357.10">
    <property type="entry name" value="Tetracycline Repressor, domain 2"/>
    <property type="match status" value="1"/>
</dbReference>
<dbReference type="InterPro" id="IPR050109">
    <property type="entry name" value="HTH-type_TetR-like_transc_reg"/>
</dbReference>
<dbReference type="InterPro" id="IPR001647">
    <property type="entry name" value="HTH_TetR"/>
</dbReference>
<evidence type="ECO:0000259" key="5">
    <source>
        <dbReference type="PROSITE" id="PS50977"/>
    </source>
</evidence>